<dbReference type="OrthoDB" id="9768323at2"/>
<dbReference type="Pfam" id="PF05378">
    <property type="entry name" value="Hydant_A_N"/>
    <property type="match status" value="1"/>
</dbReference>
<dbReference type="GO" id="GO:0017168">
    <property type="term" value="F:5-oxoprolinase (ATP-hydrolyzing) activity"/>
    <property type="evidence" value="ECO:0007669"/>
    <property type="project" value="TreeGrafter"/>
</dbReference>
<feature type="domain" description="Acetophenone carboxylase-like C-terminal" evidence="3">
    <location>
        <begin position="513"/>
        <end position="678"/>
    </location>
</feature>
<gene>
    <name evidence="4" type="ORF">B4923_05790</name>
</gene>
<dbReference type="Pfam" id="PF01968">
    <property type="entry name" value="Hydantoinase_A"/>
    <property type="match status" value="1"/>
</dbReference>
<name>A0A2U1TYH0_9GAMM</name>
<evidence type="ECO:0000259" key="3">
    <source>
        <dbReference type="Pfam" id="PF19278"/>
    </source>
</evidence>
<protein>
    <submittedName>
        <fullName evidence="4">Hydantoinase</fullName>
    </submittedName>
</protein>
<proteinExistence type="predicted"/>
<dbReference type="AlphaFoldDB" id="A0A2U1TYH0"/>
<dbReference type="InterPro" id="IPR045079">
    <property type="entry name" value="Oxoprolinase-like"/>
</dbReference>
<feature type="domain" description="Hydantoinase A/oxoprolinase" evidence="1">
    <location>
        <begin position="209"/>
        <end position="499"/>
    </location>
</feature>
<evidence type="ECO:0000259" key="2">
    <source>
        <dbReference type="Pfam" id="PF05378"/>
    </source>
</evidence>
<dbReference type="PANTHER" id="PTHR11365">
    <property type="entry name" value="5-OXOPROLINASE RELATED"/>
    <property type="match status" value="1"/>
</dbReference>
<dbReference type="Pfam" id="PF19278">
    <property type="entry name" value="Hydant_A_C"/>
    <property type="match status" value="1"/>
</dbReference>
<dbReference type="GO" id="GO:0006749">
    <property type="term" value="P:glutathione metabolic process"/>
    <property type="evidence" value="ECO:0007669"/>
    <property type="project" value="TreeGrafter"/>
</dbReference>
<feature type="domain" description="Hydantoinase/oxoprolinase N-terminal" evidence="2">
    <location>
        <begin position="10"/>
        <end position="183"/>
    </location>
</feature>
<dbReference type="InterPro" id="IPR049517">
    <property type="entry name" value="ACX-like_C"/>
</dbReference>
<dbReference type="EMBL" id="QDKJ01000003">
    <property type="protein sequence ID" value="PWC14402.1"/>
    <property type="molecule type" value="Genomic_DNA"/>
</dbReference>
<dbReference type="PANTHER" id="PTHR11365:SF23">
    <property type="entry name" value="HYPOTHETICAL 5-OXOPROLINASE (EUROFUNG)-RELATED"/>
    <property type="match status" value="1"/>
</dbReference>
<accession>A0A2U1TYH0</accession>
<dbReference type="RefSeq" id="WP_109053400.1">
    <property type="nucleotide sequence ID" value="NZ_QDKJ01000003.1"/>
</dbReference>
<comment type="caution">
    <text evidence="4">The sequence shown here is derived from an EMBL/GenBank/DDBJ whole genome shotgun (WGS) entry which is preliminary data.</text>
</comment>
<evidence type="ECO:0000259" key="1">
    <source>
        <dbReference type="Pfam" id="PF01968"/>
    </source>
</evidence>
<dbReference type="InterPro" id="IPR008040">
    <property type="entry name" value="Hydant_A_N"/>
</dbReference>
<evidence type="ECO:0000313" key="5">
    <source>
        <dbReference type="Proteomes" id="UP000245138"/>
    </source>
</evidence>
<dbReference type="SUPFAM" id="SSF53067">
    <property type="entry name" value="Actin-like ATPase domain"/>
    <property type="match status" value="1"/>
</dbReference>
<dbReference type="InterPro" id="IPR043129">
    <property type="entry name" value="ATPase_NBD"/>
</dbReference>
<reference evidence="4 5" key="1">
    <citation type="submission" date="2018-04" db="EMBL/GenBank/DDBJ databases">
        <title>Brenneria corticis sp.nov.</title>
        <authorList>
            <person name="Li Y."/>
        </authorList>
    </citation>
    <scope>NUCLEOTIDE SEQUENCE [LARGE SCALE GENOMIC DNA]</scope>
    <source>
        <strain evidence="4 5">LMG 27715</strain>
    </source>
</reference>
<dbReference type="InterPro" id="IPR002821">
    <property type="entry name" value="Hydantoinase_A"/>
</dbReference>
<keyword evidence="5" id="KW-1185">Reference proteome</keyword>
<dbReference type="Proteomes" id="UP000245138">
    <property type="component" value="Unassembled WGS sequence"/>
</dbReference>
<dbReference type="GO" id="GO:0005829">
    <property type="term" value="C:cytosol"/>
    <property type="evidence" value="ECO:0007669"/>
    <property type="project" value="TreeGrafter"/>
</dbReference>
<evidence type="ECO:0000313" key="4">
    <source>
        <dbReference type="EMBL" id="PWC14402.1"/>
    </source>
</evidence>
<sequence length="694" mass="74029">MNKLAATGVRVGVDVGGTFTDFVLFDPVRQQYFFHKQPSTPDEPARAVRDGLLALLVKSRLTASALSLLLHGTTLGLNAIIQRRGAKIALVVSRGFRDVLEIGRARMPSSFDFHADREPPFLPRQRVLEVSARFTPQGVWSQRPTETEIDELAAQIVQLDVSAVALMTINGYANPQAEADLAQQIAGRLPAIPVLSAAQLWPEIREYERTLVAGLNAYIQPLMQCYFSRLADLLQQEAIAAELLITASNGGVLPLAAARQRPVDTLLSGPASGVSATAQRVKNAGGGGFISFDMGGTSSDISLSVSGEIERVTRTDIGGLPLILPVVGVSAIGAGGGSIVYVDEYGILKVGPESAGADPGPVAYARGGEQPTITDCYLVSGILQAEAFLGGSMPLDAARAHAALTQLAAPLGMTGDDAAERAASGALAVATTQMATELNKVLAQHGATPDALTLVPFGGAGPTHANLLAEEAGITRILVPPRPGTFCALGAATADIRRDFVRSLRVTVTEATFEHIRVALAALREQAQAWFAQQVAAFSERFTLAVEADMRYAGQAYELTVALDDVESISVAQLVRAFTQLHQQRYGFTNRDAAIDLTTLRLSLTAWLPPLPDEIPTGPLPATAPPTTRVFYHRQRWQSATVWQRNALRVGDVLNGPAIVEQDDTTTLILPDWLGRLDAQGNLLIVRQSEGERR</sequence>
<organism evidence="4 5">
    <name type="scientific">Brenneria roseae subsp. americana</name>
    <dbReference type="NCBI Taxonomy" id="1508507"/>
    <lineage>
        <taxon>Bacteria</taxon>
        <taxon>Pseudomonadati</taxon>
        <taxon>Pseudomonadota</taxon>
        <taxon>Gammaproteobacteria</taxon>
        <taxon>Enterobacterales</taxon>
        <taxon>Pectobacteriaceae</taxon>
        <taxon>Brenneria</taxon>
    </lineage>
</organism>